<dbReference type="AlphaFoldDB" id="A0A089PX10"/>
<protein>
    <recommendedName>
        <fullName evidence="6">DUF3274 domain-containing protein</fullName>
    </recommendedName>
</protein>
<organism evidence="4 5">
    <name type="scientific">Cedecea neteri</name>
    <dbReference type="NCBI Taxonomy" id="158822"/>
    <lineage>
        <taxon>Bacteria</taxon>
        <taxon>Pseudomonadati</taxon>
        <taxon>Pseudomonadota</taxon>
        <taxon>Gammaproteobacteria</taxon>
        <taxon>Enterobacterales</taxon>
        <taxon>Enterobacteriaceae</taxon>
        <taxon>Cedecea</taxon>
    </lineage>
</organism>
<sequence length="643" mass="72727">MSNQQSEPLRDAPVHYDDNGKPSWRGMCSHKNIKVRSACYHPVQLPGLIIFVHGVNSEGEWYDIAEENLCIGLNKRLNLPQKEWLAKNIYKADAVLGRGIIDSDSSRSPVIRFYWGYTAKPGTEDDYQVPLRNLAGEDYHNLKKYKKLPQSTLAAKGPWYWGGGPFQNGCNQLVSLWSDEGFNKWVRQSPIPFSVQFVNSELDRLLAKAPARHYYAHAARRLADLLNTIRSTYPKDTVTLISHSQGTMIAMAATLLADKAPDALFVMNSPYAMEHKKVDRFSYPFAECISTQARHQTLETIVKKVAQQASHLAEADYGRMVVGADADKRSWKPTGMADNGIPERDNHGRTWIYCNPHDRVMGMSALLSIGWQGLPNTPEGKMPELLVNNKGHLFQRMLARETPCGDNPRQDTPFGRLLPSGSPFWDDGGQFGVYDNPPLNQTLYINGEKVPEPITAHELSGFDATRVGLQEKNKTNIEQEGYGWGQYSTNSKGKKIWHDDTFPYYASLYPEQWKSETDGMDWSPASKDERMNRRRETQEEKEARLRTFVSQPSDHSSLPSNPQFMSRVVAYDLPIGLCDSSNDKSFLAQLRRMADWQQSDSYFRTGVHPQYSRPAEVDAESAGGISPEEMAEIRAMDNRGRHP</sequence>
<evidence type="ECO:0000259" key="3">
    <source>
        <dbReference type="Pfam" id="PF24322"/>
    </source>
</evidence>
<feature type="compositionally biased region" description="Basic and acidic residues" evidence="1">
    <location>
        <begin position="526"/>
        <end position="542"/>
    </location>
</feature>
<dbReference type="Proteomes" id="UP000029481">
    <property type="component" value="Chromosome"/>
</dbReference>
<dbReference type="Pfam" id="PF24322">
    <property type="entry name" value="Tle3"/>
    <property type="match status" value="1"/>
</dbReference>
<dbReference type="Pfam" id="PF11678">
    <property type="entry name" value="Tle3_C"/>
    <property type="match status" value="1"/>
</dbReference>
<dbReference type="SUPFAM" id="SSF53474">
    <property type="entry name" value="alpha/beta-Hydrolases"/>
    <property type="match status" value="1"/>
</dbReference>
<feature type="compositionally biased region" description="Basic and acidic residues" evidence="1">
    <location>
        <begin position="631"/>
        <end position="643"/>
    </location>
</feature>
<evidence type="ECO:0000313" key="4">
    <source>
        <dbReference type="EMBL" id="AIR03461.1"/>
    </source>
</evidence>
<evidence type="ECO:0000313" key="5">
    <source>
        <dbReference type="Proteomes" id="UP000029481"/>
    </source>
</evidence>
<evidence type="ECO:0000256" key="1">
    <source>
        <dbReference type="SAM" id="MobiDB-lite"/>
    </source>
</evidence>
<dbReference type="OrthoDB" id="8829067at2"/>
<keyword evidence="5" id="KW-1185">Reference proteome</keyword>
<reference evidence="4 5" key="1">
    <citation type="submission" date="2014-09" db="EMBL/GenBank/DDBJ databases">
        <title>Cedecea neteri SSMD04 Genome Sequencing.</title>
        <authorList>
            <person name="Tan J.-Y."/>
        </authorList>
    </citation>
    <scope>NUCLEOTIDE SEQUENCE [LARGE SCALE GENOMIC DNA]</scope>
    <source>
        <strain evidence="4 5">SSMD04</strain>
    </source>
</reference>
<dbReference type="EMBL" id="CP009451">
    <property type="protein sequence ID" value="AIR03461.1"/>
    <property type="molecule type" value="Genomic_DNA"/>
</dbReference>
<dbReference type="InterPro" id="IPR029058">
    <property type="entry name" value="AB_hydrolase_fold"/>
</dbReference>
<proteinExistence type="predicted"/>
<evidence type="ECO:0000259" key="2">
    <source>
        <dbReference type="Pfam" id="PF11678"/>
    </source>
</evidence>
<dbReference type="InterPro" id="IPR021692">
    <property type="entry name" value="Tle3_C"/>
</dbReference>
<evidence type="ECO:0008006" key="6">
    <source>
        <dbReference type="Google" id="ProtNLM"/>
    </source>
</evidence>
<feature type="region of interest" description="Disordered" evidence="1">
    <location>
        <begin position="612"/>
        <end position="643"/>
    </location>
</feature>
<feature type="domain" description="Antibacterial effector protein Tle3 C-terminal" evidence="2">
    <location>
        <begin position="525"/>
        <end position="604"/>
    </location>
</feature>
<dbReference type="RefSeq" id="WP_038472799.1">
    <property type="nucleotide sequence ID" value="NZ_CP009451.1"/>
</dbReference>
<dbReference type="InterPro" id="IPR056221">
    <property type="entry name" value="Tle3_ab_dom"/>
</dbReference>
<feature type="region of interest" description="Disordered" evidence="1">
    <location>
        <begin position="516"/>
        <end position="542"/>
    </location>
</feature>
<name>A0A089PX10_9ENTR</name>
<accession>A0A089PX10</accession>
<dbReference type="KEGG" id="cnt:JT31_02170"/>
<feature type="domain" description="T6SS Tle3 phospholipase effector alpha/beta" evidence="3">
    <location>
        <begin position="45"/>
        <end position="375"/>
    </location>
</feature>
<gene>
    <name evidence="4" type="ORF">JT31_02170</name>
</gene>
<dbReference type="Gene3D" id="3.40.50.1820">
    <property type="entry name" value="alpha/beta hydrolase"/>
    <property type="match status" value="1"/>
</dbReference>
<dbReference type="ESTHER" id="9entr-a0a089px10">
    <property type="family name" value="T6SS-TLE3"/>
</dbReference>